<comment type="caution">
    <text evidence="2">The sequence shown here is derived from an EMBL/GenBank/DDBJ whole genome shotgun (WGS) entry which is preliminary data.</text>
</comment>
<organism evidence="2 3">
    <name type="scientific">Shimia sagamensis</name>
    <dbReference type="NCBI Taxonomy" id="1566352"/>
    <lineage>
        <taxon>Bacteria</taxon>
        <taxon>Pseudomonadati</taxon>
        <taxon>Pseudomonadota</taxon>
        <taxon>Alphaproteobacteria</taxon>
        <taxon>Rhodobacterales</taxon>
        <taxon>Roseobacteraceae</taxon>
    </lineage>
</organism>
<keyword evidence="3" id="KW-1185">Reference proteome</keyword>
<evidence type="ECO:0000259" key="1">
    <source>
        <dbReference type="Pfam" id="PF04230"/>
    </source>
</evidence>
<evidence type="ECO:0000313" key="3">
    <source>
        <dbReference type="Proteomes" id="UP001157961"/>
    </source>
</evidence>
<dbReference type="Pfam" id="PF04230">
    <property type="entry name" value="PS_pyruv_trans"/>
    <property type="match status" value="1"/>
</dbReference>
<dbReference type="EMBL" id="FXTY01000001">
    <property type="protein sequence ID" value="SMP06967.1"/>
    <property type="molecule type" value="Genomic_DNA"/>
</dbReference>
<protein>
    <submittedName>
        <fullName evidence="2">Polysaccharide pyruvyl transferase</fullName>
    </submittedName>
</protein>
<reference evidence="2 3" key="1">
    <citation type="submission" date="2017-05" db="EMBL/GenBank/DDBJ databases">
        <authorList>
            <person name="Varghese N."/>
            <person name="Submissions S."/>
        </authorList>
    </citation>
    <scope>NUCLEOTIDE SEQUENCE [LARGE SCALE GENOMIC DNA]</scope>
    <source>
        <strain evidence="2 3">DSM 29734</strain>
    </source>
</reference>
<name>A0ABY1NDQ4_9RHOB</name>
<gene>
    <name evidence="2" type="ORF">SAMN06265373_101697</name>
</gene>
<dbReference type="InterPro" id="IPR007345">
    <property type="entry name" value="Polysacch_pyruvyl_Trfase"/>
</dbReference>
<evidence type="ECO:0000313" key="2">
    <source>
        <dbReference type="EMBL" id="SMP06967.1"/>
    </source>
</evidence>
<dbReference type="GO" id="GO:0016740">
    <property type="term" value="F:transferase activity"/>
    <property type="evidence" value="ECO:0007669"/>
    <property type="project" value="UniProtKB-KW"/>
</dbReference>
<keyword evidence="2" id="KW-0808">Transferase</keyword>
<feature type="domain" description="Polysaccharide pyruvyl transferase" evidence="1">
    <location>
        <begin position="30"/>
        <end position="303"/>
    </location>
</feature>
<dbReference type="RefSeq" id="WP_283424539.1">
    <property type="nucleotide sequence ID" value="NZ_FXTY01000001.1"/>
</dbReference>
<proteinExistence type="predicted"/>
<sequence>MTRILMRGGKSPFNYVSYEDTLAKNTLGTNSGNLIFAESVWRSLSTKDTTLAMNGYSANPKRAAEVNANYDVLVLPFANAFRTSFLAHLRNFTALIEKLDIPVVVTGVGAQAGLDASPEAIAEMGDDVRAFCKAVLKRSASIGVRGEYTYEFIRSLGFSDDEVDIIGCPSMFYYGPEFPKIKKRRKLLKSHKVSMNVSPYVPGIGKIFERNYKYYNSLTYVPQNNESLDQVLWDGKFLPKFGKVFPKTTDHPMFAEDRIRMFIDTKTWLDHLRNYDFVFGTRIHGNVMGLLAGTPSFVLAHDSRTLELARYFEIPHKPMTDITTTVVAHQLYKEADYGPLQKNHKTRFDTWISFLEKNNLRHIYQDGEDKGAAFARDLASAEFPGEMPTLPNQTAEHLQQRLLWQSNNTRGRLSKLEAQMKSLSKTVLGK</sequence>
<accession>A0ABY1NDQ4</accession>
<dbReference type="Proteomes" id="UP001157961">
    <property type="component" value="Unassembled WGS sequence"/>
</dbReference>